<dbReference type="GO" id="GO:0008803">
    <property type="term" value="F:bis(5'-nucleosyl)-tetraphosphatase (symmetrical) activity"/>
    <property type="evidence" value="ECO:0007669"/>
    <property type="project" value="UniProtKB-EC"/>
</dbReference>
<evidence type="ECO:0000256" key="5">
    <source>
        <dbReference type="ARBA" id="ARBA00023004"/>
    </source>
</evidence>
<evidence type="ECO:0000256" key="3">
    <source>
        <dbReference type="ARBA" id="ARBA00022741"/>
    </source>
</evidence>
<dbReference type="Gene3D" id="1.10.3210.10">
    <property type="entry name" value="Hypothetical protein af1432"/>
    <property type="match status" value="1"/>
</dbReference>
<dbReference type="SMART" id="SM00471">
    <property type="entry name" value="HDc"/>
    <property type="match status" value="1"/>
</dbReference>
<dbReference type="EMBL" id="JACHFW010000002">
    <property type="protein sequence ID" value="MBB5263777.1"/>
    <property type="molecule type" value="Genomic_DNA"/>
</dbReference>
<evidence type="ECO:0000256" key="6">
    <source>
        <dbReference type="ARBA" id="ARBA00049417"/>
    </source>
</evidence>
<protein>
    <recommendedName>
        <fullName evidence="1">bis(5'-nucleosyl)-tetraphosphatase (symmetrical)</fullName>
        <ecNumber evidence="1">3.6.1.41</ecNumber>
    </recommendedName>
</protein>
<evidence type="ECO:0000313" key="8">
    <source>
        <dbReference type="EMBL" id="MBB5263777.1"/>
    </source>
</evidence>
<dbReference type="InterPro" id="IPR006675">
    <property type="entry name" value="HDIG_dom"/>
</dbReference>
<dbReference type="InterPro" id="IPR051094">
    <property type="entry name" value="Diverse_Catalytic_Enzymes"/>
</dbReference>
<dbReference type="PANTHER" id="PTHR35795:SF1">
    <property type="entry name" value="BIS(5'-NUCLEOSYL)-TETRAPHOSPHATASE, SYMMETRICAL"/>
    <property type="match status" value="1"/>
</dbReference>
<proteinExistence type="predicted"/>
<name>A0A7W8H8M7_9FIRM</name>
<organism evidence="8 9">
    <name type="scientific">Catenibacillus scindens</name>
    <dbReference type="NCBI Taxonomy" id="673271"/>
    <lineage>
        <taxon>Bacteria</taxon>
        <taxon>Bacillati</taxon>
        <taxon>Bacillota</taxon>
        <taxon>Clostridia</taxon>
        <taxon>Lachnospirales</taxon>
        <taxon>Lachnospiraceae</taxon>
        <taxon>Catenibacillus</taxon>
    </lineage>
</organism>
<dbReference type="Proteomes" id="UP000543642">
    <property type="component" value="Unassembled WGS sequence"/>
</dbReference>
<dbReference type="NCBIfam" id="TIGR00488">
    <property type="entry name" value="bis(5'-nucleosyl)-tetraphosphatase (symmetrical) YqeK"/>
    <property type="match status" value="1"/>
</dbReference>
<accession>A0A7W8H8M7</accession>
<evidence type="ECO:0000313" key="9">
    <source>
        <dbReference type="Proteomes" id="UP000543642"/>
    </source>
</evidence>
<dbReference type="CDD" id="cd00077">
    <property type="entry name" value="HDc"/>
    <property type="match status" value="1"/>
</dbReference>
<dbReference type="RefSeq" id="WP_183771871.1">
    <property type="nucleotide sequence ID" value="NZ_CAWVEG010000064.1"/>
</dbReference>
<dbReference type="GO" id="GO:0000166">
    <property type="term" value="F:nucleotide binding"/>
    <property type="evidence" value="ECO:0007669"/>
    <property type="project" value="UniProtKB-KW"/>
</dbReference>
<keyword evidence="5" id="KW-0408">Iron</keyword>
<evidence type="ECO:0000259" key="7">
    <source>
        <dbReference type="PROSITE" id="PS51831"/>
    </source>
</evidence>
<dbReference type="SUPFAM" id="SSF109604">
    <property type="entry name" value="HD-domain/PDEase-like"/>
    <property type="match status" value="1"/>
</dbReference>
<sequence length="199" mass="22962">MIYTILEIQDMLREKQTGSRFVHTLGVQYTSACLAMRYGADVEKAQMAGLLHDCAKHMKPEKLLEKSRKHHLEVTHAQERNPFLLHGRVGAYVARTRYGVTDPEILGAVEWHTTGKPDMTLLEKIVFTADYIEPSRDKAPNLSRLRQISFEDLDQAVYEILAQTLDYLKKSPQDIDETTEITYSYYKSLLKRREKNTGE</sequence>
<evidence type="ECO:0000256" key="4">
    <source>
        <dbReference type="ARBA" id="ARBA00022801"/>
    </source>
</evidence>
<keyword evidence="9" id="KW-1185">Reference proteome</keyword>
<dbReference type="InterPro" id="IPR006674">
    <property type="entry name" value="HD_domain"/>
</dbReference>
<keyword evidence="2" id="KW-0479">Metal-binding</keyword>
<dbReference type="PANTHER" id="PTHR35795">
    <property type="entry name" value="SLR1885 PROTEIN"/>
    <property type="match status" value="1"/>
</dbReference>
<dbReference type="Pfam" id="PF01966">
    <property type="entry name" value="HD"/>
    <property type="match status" value="1"/>
</dbReference>
<dbReference type="GO" id="GO:0046872">
    <property type="term" value="F:metal ion binding"/>
    <property type="evidence" value="ECO:0007669"/>
    <property type="project" value="UniProtKB-KW"/>
</dbReference>
<dbReference type="EC" id="3.6.1.41" evidence="1"/>
<evidence type="ECO:0000256" key="1">
    <source>
        <dbReference type="ARBA" id="ARBA00012506"/>
    </source>
</evidence>
<keyword evidence="3" id="KW-0547">Nucleotide-binding</keyword>
<evidence type="ECO:0000256" key="2">
    <source>
        <dbReference type="ARBA" id="ARBA00022723"/>
    </source>
</evidence>
<gene>
    <name evidence="8" type="ORF">HNP82_000875</name>
</gene>
<comment type="catalytic activity">
    <reaction evidence="6">
        <text>P(1),P(4)-bis(5'-adenosyl) tetraphosphate + H2O = 2 ADP + 2 H(+)</text>
        <dbReference type="Rhea" id="RHEA:24252"/>
        <dbReference type="ChEBI" id="CHEBI:15377"/>
        <dbReference type="ChEBI" id="CHEBI:15378"/>
        <dbReference type="ChEBI" id="CHEBI:58141"/>
        <dbReference type="ChEBI" id="CHEBI:456216"/>
        <dbReference type="EC" id="3.6.1.41"/>
    </reaction>
</comment>
<dbReference type="AlphaFoldDB" id="A0A7W8H8M7"/>
<comment type="caution">
    <text evidence="8">The sequence shown here is derived from an EMBL/GenBank/DDBJ whole genome shotgun (WGS) entry which is preliminary data.</text>
</comment>
<keyword evidence="4 8" id="KW-0378">Hydrolase</keyword>
<dbReference type="NCBIfam" id="TIGR00277">
    <property type="entry name" value="HDIG"/>
    <property type="match status" value="1"/>
</dbReference>
<reference evidence="8 9" key="1">
    <citation type="submission" date="2020-08" db="EMBL/GenBank/DDBJ databases">
        <title>Genomic Encyclopedia of Type Strains, Phase IV (KMG-IV): sequencing the most valuable type-strain genomes for metagenomic binning, comparative biology and taxonomic classification.</title>
        <authorList>
            <person name="Goeker M."/>
        </authorList>
    </citation>
    <scope>NUCLEOTIDE SEQUENCE [LARGE SCALE GENOMIC DNA]</scope>
    <source>
        <strain evidence="8 9">DSM 106146</strain>
    </source>
</reference>
<dbReference type="InterPro" id="IPR005249">
    <property type="entry name" value="YqeK"/>
</dbReference>
<feature type="domain" description="HD" evidence="7">
    <location>
        <begin position="20"/>
        <end position="135"/>
    </location>
</feature>
<dbReference type="PROSITE" id="PS51831">
    <property type="entry name" value="HD"/>
    <property type="match status" value="1"/>
</dbReference>
<dbReference type="InterPro" id="IPR003607">
    <property type="entry name" value="HD/PDEase_dom"/>
</dbReference>